<name>A0ABT6QX41_9PSED</name>
<dbReference type="InterPro" id="IPR011662">
    <property type="entry name" value="Secretin/TonB_short_N"/>
</dbReference>
<reference evidence="5 6" key="1">
    <citation type="submission" date="2023-02" db="EMBL/GenBank/DDBJ databases">
        <title>Pseudomonas chrutzelriedensis sp. nov., a potently antifungal strain isolated from moss.</title>
        <authorList>
            <person name="Schnyder A."/>
            <person name="Kalawong R."/>
            <person name="Eberl L."/>
            <person name="Agnoli K."/>
        </authorList>
    </citation>
    <scope>NUCLEOTIDE SEQUENCE [LARGE SCALE GENOMIC DNA]</scope>
    <source>
        <strain evidence="5 6">681</strain>
    </source>
</reference>
<sequence>MAVFRGTSAVQRGSARSTQVRRFCLVLLCWTLSSWVWATPADSRTPRALDIPAQELATALDRFSRATGMAVLVDRQLTRGRRSVAIKGTLSAGDALDRLLAGSGLMARYAREDAFTLQVAQVREVPVGKELADNSSSLHGSSYATAIQAAIERELCRWPMTRPGSFRALLQLWIGRDGVVQHSRLVGSTGDFQRDAVLVDSLRNLDIDRPAPSSLRQPVTLLLLPESSGKRMECTQREGVSGG</sequence>
<keyword evidence="3" id="KW-0998">Cell outer membrane</keyword>
<evidence type="ECO:0000256" key="3">
    <source>
        <dbReference type="ARBA" id="ARBA00023237"/>
    </source>
</evidence>
<dbReference type="SUPFAM" id="SSF74653">
    <property type="entry name" value="TolA/TonB C-terminal domain"/>
    <property type="match status" value="1"/>
</dbReference>
<protein>
    <submittedName>
        <fullName evidence="5">STN domain-containing protein</fullName>
    </submittedName>
</protein>
<keyword evidence="2" id="KW-0472">Membrane</keyword>
<gene>
    <name evidence="5" type="ORF">POF45_29220</name>
</gene>
<evidence type="ECO:0000259" key="4">
    <source>
        <dbReference type="SMART" id="SM00965"/>
    </source>
</evidence>
<keyword evidence="1" id="KW-0813">Transport</keyword>
<accession>A0ABT6QX41</accession>
<feature type="domain" description="Secretin/TonB short N-terminal" evidence="4">
    <location>
        <begin position="69"/>
        <end position="120"/>
    </location>
</feature>
<dbReference type="RefSeq" id="WP_282317371.1">
    <property type="nucleotide sequence ID" value="NZ_JARBWL010000002.1"/>
</dbReference>
<organism evidence="5 6">
    <name type="scientific">Pseudomonas fungipugnans</name>
    <dbReference type="NCBI Taxonomy" id="3024217"/>
    <lineage>
        <taxon>Bacteria</taxon>
        <taxon>Pseudomonadati</taxon>
        <taxon>Pseudomonadota</taxon>
        <taxon>Gammaproteobacteria</taxon>
        <taxon>Pseudomonadales</taxon>
        <taxon>Pseudomonadaceae</taxon>
        <taxon>Pseudomonas</taxon>
    </lineage>
</organism>
<evidence type="ECO:0000313" key="6">
    <source>
        <dbReference type="Proteomes" id="UP001159100"/>
    </source>
</evidence>
<comment type="caution">
    <text evidence="5">The sequence shown here is derived from an EMBL/GenBank/DDBJ whole genome shotgun (WGS) entry which is preliminary data.</text>
</comment>
<dbReference type="Pfam" id="PF07660">
    <property type="entry name" value="STN"/>
    <property type="match status" value="1"/>
</dbReference>
<keyword evidence="6" id="KW-1185">Reference proteome</keyword>
<evidence type="ECO:0000256" key="1">
    <source>
        <dbReference type="ARBA" id="ARBA00022448"/>
    </source>
</evidence>
<dbReference type="SMART" id="SM00965">
    <property type="entry name" value="STN"/>
    <property type="match status" value="1"/>
</dbReference>
<proteinExistence type="predicted"/>
<dbReference type="Proteomes" id="UP001159100">
    <property type="component" value="Unassembled WGS sequence"/>
</dbReference>
<evidence type="ECO:0000313" key="5">
    <source>
        <dbReference type="EMBL" id="MDI2595473.1"/>
    </source>
</evidence>
<evidence type="ECO:0000256" key="2">
    <source>
        <dbReference type="ARBA" id="ARBA00023136"/>
    </source>
</evidence>
<dbReference type="EMBL" id="JARBWL010000002">
    <property type="protein sequence ID" value="MDI2595473.1"/>
    <property type="molecule type" value="Genomic_DNA"/>
</dbReference>
<dbReference type="Gene3D" id="3.55.50.30">
    <property type="match status" value="1"/>
</dbReference>